<dbReference type="Proteomes" id="UP001240150">
    <property type="component" value="Chromosome"/>
</dbReference>
<evidence type="ECO:0008006" key="3">
    <source>
        <dbReference type="Google" id="ProtNLM"/>
    </source>
</evidence>
<sequence length="111" mass="12061">MGKTFLYTEVQASVPFEHFDWERANGPIKTAPGLIRKTWLSGLGTNTIGGFYEFDSAEHALAFAQGPFAEEARQAGAAATTRLFDGEVVRDASVDLRSPYYAADAVDAVKE</sequence>
<dbReference type="Gene3D" id="3.30.70.100">
    <property type="match status" value="1"/>
</dbReference>
<proteinExistence type="predicted"/>
<evidence type="ECO:0000313" key="2">
    <source>
        <dbReference type="Proteomes" id="UP001240150"/>
    </source>
</evidence>
<reference evidence="1 2" key="1">
    <citation type="submission" date="2023-06" db="EMBL/GenBank/DDBJ databases">
        <authorList>
            <person name="Yushchuk O."/>
            <person name="Binda E."/>
            <person name="Ruckert-Reed C."/>
            <person name="Fedorenko V."/>
            <person name="Kalinowski J."/>
            <person name="Marinelli F."/>
        </authorList>
    </citation>
    <scope>NUCLEOTIDE SEQUENCE [LARGE SCALE GENOMIC DNA]</scope>
    <source>
        <strain evidence="1 2">NRRL 3884</strain>
    </source>
</reference>
<name>A0ABY8W747_9ACTN</name>
<dbReference type="EMBL" id="CP126980">
    <property type="protein sequence ID" value="WIM92971.1"/>
    <property type="molecule type" value="Genomic_DNA"/>
</dbReference>
<protein>
    <recommendedName>
        <fullName evidence="3">Monooxygenase</fullName>
    </recommendedName>
</protein>
<gene>
    <name evidence="1" type="ORF">ACTOB_004934</name>
</gene>
<dbReference type="InterPro" id="IPR011008">
    <property type="entry name" value="Dimeric_a/b-barrel"/>
</dbReference>
<organism evidence="1 2">
    <name type="scientific">Actinoplanes oblitus</name>
    <dbReference type="NCBI Taxonomy" id="3040509"/>
    <lineage>
        <taxon>Bacteria</taxon>
        <taxon>Bacillati</taxon>
        <taxon>Actinomycetota</taxon>
        <taxon>Actinomycetes</taxon>
        <taxon>Micromonosporales</taxon>
        <taxon>Micromonosporaceae</taxon>
        <taxon>Actinoplanes</taxon>
    </lineage>
</organism>
<dbReference type="RefSeq" id="WP_284914178.1">
    <property type="nucleotide sequence ID" value="NZ_CP126980.1"/>
</dbReference>
<keyword evidence="2" id="KW-1185">Reference proteome</keyword>
<dbReference type="SUPFAM" id="SSF54909">
    <property type="entry name" value="Dimeric alpha+beta barrel"/>
    <property type="match status" value="1"/>
</dbReference>
<evidence type="ECO:0000313" key="1">
    <source>
        <dbReference type="EMBL" id="WIM92971.1"/>
    </source>
</evidence>
<accession>A0ABY8W747</accession>